<dbReference type="Pfam" id="PF02518">
    <property type="entry name" value="HATPase_c"/>
    <property type="match status" value="1"/>
</dbReference>
<keyword evidence="7" id="KW-0472">Membrane</keyword>
<comment type="catalytic activity">
    <reaction evidence="1">
        <text>ATP + protein L-histidine = ADP + protein N-phospho-L-histidine.</text>
        <dbReference type="EC" id="2.7.13.3"/>
    </reaction>
</comment>
<organism evidence="9 10">
    <name type="scientific">Actinoplanes sandaracinus</name>
    <dbReference type="NCBI Taxonomy" id="3045177"/>
    <lineage>
        <taxon>Bacteria</taxon>
        <taxon>Bacillati</taxon>
        <taxon>Actinomycetota</taxon>
        <taxon>Actinomycetes</taxon>
        <taxon>Micromonosporales</taxon>
        <taxon>Micromonosporaceae</taxon>
        <taxon>Actinoplanes</taxon>
    </lineage>
</organism>
<reference evidence="9 10" key="1">
    <citation type="submission" date="2023-05" db="EMBL/GenBank/DDBJ databases">
        <title>Actinoplanes sp. NEAU-A12 genome sequencing.</title>
        <authorList>
            <person name="Wang Z.-S."/>
        </authorList>
    </citation>
    <scope>NUCLEOTIDE SEQUENCE [LARGE SCALE GENOMIC DNA]</scope>
    <source>
        <strain evidence="9 10">NEAU-A12</strain>
    </source>
</reference>
<feature type="transmembrane region" description="Helical" evidence="7">
    <location>
        <begin position="38"/>
        <end position="62"/>
    </location>
</feature>
<protein>
    <recommendedName>
        <fullName evidence="2">histidine kinase</fullName>
        <ecNumber evidence="2">2.7.13.3</ecNumber>
    </recommendedName>
</protein>
<dbReference type="InterPro" id="IPR013587">
    <property type="entry name" value="Nitrate/nitrite_sensing"/>
</dbReference>
<dbReference type="RefSeq" id="WP_282765490.1">
    <property type="nucleotide sequence ID" value="NZ_JASCTH010000031.1"/>
</dbReference>
<evidence type="ECO:0000256" key="7">
    <source>
        <dbReference type="SAM" id="Phobius"/>
    </source>
</evidence>
<feature type="region of interest" description="Disordered" evidence="6">
    <location>
        <begin position="1"/>
        <end position="31"/>
    </location>
</feature>
<evidence type="ECO:0000256" key="1">
    <source>
        <dbReference type="ARBA" id="ARBA00000085"/>
    </source>
</evidence>
<evidence type="ECO:0000256" key="2">
    <source>
        <dbReference type="ARBA" id="ARBA00012438"/>
    </source>
</evidence>
<dbReference type="InterPro" id="IPR036890">
    <property type="entry name" value="HATPase_C_sf"/>
</dbReference>
<gene>
    <name evidence="9" type="ORF">QLQ12_36875</name>
</gene>
<feature type="compositionally biased region" description="Basic and acidic residues" evidence="6">
    <location>
        <begin position="812"/>
        <end position="828"/>
    </location>
</feature>
<feature type="transmembrane region" description="Helical" evidence="7">
    <location>
        <begin position="337"/>
        <end position="359"/>
    </location>
</feature>
<dbReference type="Pfam" id="PF08376">
    <property type="entry name" value="NIT"/>
    <property type="match status" value="1"/>
</dbReference>
<evidence type="ECO:0000256" key="4">
    <source>
        <dbReference type="ARBA" id="ARBA00022679"/>
    </source>
</evidence>
<evidence type="ECO:0000313" key="10">
    <source>
        <dbReference type="Proteomes" id="UP001241758"/>
    </source>
</evidence>
<accession>A0ABT6WWV9</accession>
<feature type="compositionally biased region" description="Polar residues" evidence="6">
    <location>
        <begin position="19"/>
        <end position="31"/>
    </location>
</feature>
<evidence type="ECO:0000259" key="8">
    <source>
        <dbReference type="SMART" id="SM00387"/>
    </source>
</evidence>
<dbReference type="InterPro" id="IPR050428">
    <property type="entry name" value="TCS_sensor_his_kinase"/>
</dbReference>
<keyword evidence="7" id="KW-0812">Transmembrane</keyword>
<keyword evidence="7" id="KW-1133">Transmembrane helix</keyword>
<feature type="compositionally biased region" description="Low complexity" evidence="6">
    <location>
        <begin position="677"/>
        <end position="692"/>
    </location>
</feature>
<name>A0ABT6WWV9_9ACTN</name>
<keyword evidence="5" id="KW-0418">Kinase</keyword>
<dbReference type="PANTHER" id="PTHR45436:SF5">
    <property type="entry name" value="SENSOR HISTIDINE KINASE TRCS"/>
    <property type="match status" value="1"/>
</dbReference>
<feature type="region of interest" description="Disordered" evidence="6">
    <location>
        <begin position="667"/>
        <end position="828"/>
    </location>
</feature>
<proteinExistence type="predicted"/>
<feature type="domain" description="Histidine kinase/HSP90-like ATPase" evidence="8">
    <location>
        <begin position="549"/>
        <end position="662"/>
    </location>
</feature>
<keyword evidence="10" id="KW-1185">Reference proteome</keyword>
<dbReference type="PANTHER" id="PTHR45436">
    <property type="entry name" value="SENSOR HISTIDINE KINASE YKOH"/>
    <property type="match status" value="1"/>
</dbReference>
<keyword evidence="4" id="KW-0808">Transferase</keyword>
<dbReference type="SUPFAM" id="SSF55874">
    <property type="entry name" value="ATPase domain of HSP90 chaperone/DNA topoisomerase II/histidine kinase"/>
    <property type="match status" value="1"/>
</dbReference>
<dbReference type="EC" id="2.7.13.3" evidence="2"/>
<dbReference type="SMART" id="SM00387">
    <property type="entry name" value="HATPase_c"/>
    <property type="match status" value="1"/>
</dbReference>
<keyword evidence="3" id="KW-0597">Phosphoprotein</keyword>
<dbReference type="EMBL" id="JASCTH010000031">
    <property type="protein sequence ID" value="MDI6104179.1"/>
    <property type="molecule type" value="Genomic_DNA"/>
</dbReference>
<comment type="caution">
    <text evidence="9">The sequence shown here is derived from an EMBL/GenBank/DDBJ whole genome shotgun (WGS) entry which is preliminary data.</text>
</comment>
<dbReference type="Gene3D" id="3.30.565.10">
    <property type="entry name" value="Histidine kinase-like ATPase, C-terminal domain"/>
    <property type="match status" value="1"/>
</dbReference>
<dbReference type="Proteomes" id="UP001241758">
    <property type="component" value="Unassembled WGS sequence"/>
</dbReference>
<evidence type="ECO:0000256" key="6">
    <source>
        <dbReference type="SAM" id="MobiDB-lite"/>
    </source>
</evidence>
<evidence type="ECO:0000256" key="5">
    <source>
        <dbReference type="ARBA" id="ARBA00022777"/>
    </source>
</evidence>
<feature type="compositionally biased region" description="Low complexity" evidence="6">
    <location>
        <begin position="739"/>
        <end position="756"/>
    </location>
</feature>
<evidence type="ECO:0000256" key="3">
    <source>
        <dbReference type="ARBA" id="ARBA00022553"/>
    </source>
</evidence>
<dbReference type="InterPro" id="IPR003594">
    <property type="entry name" value="HATPase_dom"/>
</dbReference>
<evidence type="ECO:0000313" key="9">
    <source>
        <dbReference type="EMBL" id="MDI6104179.1"/>
    </source>
</evidence>
<sequence>MAPVPADPASTRTDPRLESASTANRPQKSRQQSIKRRVVRLVLVPSVVALLLWFTASGYLVFQGFYNRTVAITVREVSIPAVTALSSIQQERRLSIAFLARPTPDLKPLLDQRQQTDDELVKLRAVADSALSAAPDSIQQRWRTLAGFLDQLPSTRTAIDARSTTDEQAYSFYNELLDAATSLFDDQARIVPDAVAAQGGITATELFRASDLMSRAASMMDGAFAANTFGNAEYLEFVRLVNAYHYQIDISRPQMEPLVRDRLQTLTATSDWQALLAAEDAIVANGSWRKGVPAALGGARGQWSQVTAATAAQLSALTIDEADQISALTLRTGNNQLLSALIGSLVALLVAVGAILWALRQSAVLVDRALSVRLSRLGSDADALIDERLPAVMDRLRRREPVDLAVEFAQRDYGSDEIGQVAGVLNRSVRAAAEAAVDEAKARAAGTAMLMGVARRPQRPLRRGLKVIEDLQGQIGDEKLLSHLFDIHHQLNQTRRFLENLVILAGGQIGRRFSKPMPLRRVLLASFAEAHNYQRISLRSATDADLVGYAVAEVIHLLAELLDNALAFSAPRTTVWVTAVKVNHGVAIEIEDAGVGMSADAVERANVLLSAAPTPEVTELKDGAQVGLYVVAELAKREGVQVSLRRSAYGGLLAIVLLPERLLVTGDHTTDGDEPHAGAATAARAAVPPVDGGPRRPDRAVEAAPAATRSTVVLLEPEAGTGPPSDDTAGGPMSPPAPSGSARTPEPAEATSAPAATKPPLPHRQPQQHLAPGLRDGASAEESTHELTAARSPEEARSRFAQYQRGRAAGRTADRQETETRAEQGRNA</sequence>